<dbReference type="Proteomes" id="UP000184603">
    <property type="component" value="Unassembled WGS sequence"/>
</dbReference>
<feature type="domain" description="DUF4037" evidence="1">
    <location>
        <begin position="126"/>
        <end position="225"/>
    </location>
</feature>
<keyword evidence="3" id="KW-1185">Reference proteome</keyword>
<evidence type="ECO:0000259" key="1">
    <source>
        <dbReference type="Pfam" id="PF13228"/>
    </source>
</evidence>
<dbReference type="AlphaFoldDB" id="A0A1M7XXW7"/>
<accession>A0A1M7XXW7</accession>
<sequence>MKGLELSQRYFYEVALPILERDCCDKLMKLAIGLAGEGSDCFGYDDEISQDHDWGPGFAIWLSDLDYQQFGKELSQIYDSLPKTYLGYSARETSRWGEGRIGVLQINNFFRTLLGMDGLPQTPKQWLATPENGLATAVNGKVFHDPQGTFSAIRRTLLRYYPEDVRLKKITARVMVAGQAGQYNYPRSVKRNEPCAALQAEAKFIETALSLVFLLNRTFMPFYKWAHRAVKPLDILGEYAYDTVLRLVTSHNPQEKEQLIEEFSQKLIEQLREQGLTESTSDFLPDHGPGIQAMISDEELKRLGLTVG</sequence>
<dbReference type="EMBL" id="FRFE01000002">
    <property type="protein sequence ID" value="SHO43599.1"/>
    <property type="molecule type" value="Genomic_DNA"/>
</dbReference>
<dbReference type="OrthoDB" id="3030at2"/>
<dbReference type="Pfam" id="PF13228">
    <property type="entry name" value="DUF4037"/>
    <property type="match status" value="1"/>
</dbReference>
<dbReference type="RefSeq" id="WP_073611809.1">
    <property type="nucleotide sequence ID" value="NZ_FRFE01000002.1"/>
</dbReference>
<reference evidence="2 3" key="1">
    <citation type="submission" date="2016-12" db="EMBL/GenBank/DDBJ databases">
        <authorList>
            <person name="Song W.-J."/>
            <person name="Kurnit D.M."/>
        </authorList>
    </citation>
    <scope>NUCLEOTIDE SEQUENCE [LARGE SCALE GENOMIC DNA]</scope>
    <source>
        <strain evidence="2 3">DSM 18488</strain>
    </source>
</reference>
<evidence type="ECO:0000313" key="3">
    <source>
        <dbReference type="Proteomes" id="UP000184603"/>
    </source>
</evidence>
<dbReference type="InterPro" id="IPR025117">
    <property type="entry name" value="DUF4037"/>
</dbReference>
<organism evidence="2 3">
    <name type="scientific">Desulfopila aestuarii DSM 18488</name>
    <dbReference type="NCBI Taxonomy" id="1121416"/>
    <lineage>
        <taxon>Bacteria</taxon>
        <taxon>Pseudomonadati</taxon>
        <taxon>Thermodesulfobacteriota</taxon>
        <taxon>Desulfobulbia</taxon>
        <taxon>Desulfobulbales</taxon>
        <taxon>Desulfocapsaceae</taxon>
        <taxon>Desulfopila</taxon>
    </lineage>
</organism>
<evidence type="ECO:0000313" key="2">
    <source>
        <dbReference type="EMBL" id="SHO43599.1"/>
    </source>
</evidence>
<proteinExistence type="predicted"/>
<gene>
    <name evidence="2" type="ORF">SAMN02745220_00435</name>
</gene>
<protein>
    <recommendedName>
        <fullName evidence="1">DUF4037 domain-containing protein</fullName>
    </recommendedName>
</protein>
<name>A0A1M7XXW7_9BACT</name>
<dbReference type="STRING" id="1121416.SAMN02745220_00435"/>